<sequence length="252" mass="28650">MTLVYLVLAVIFFEWSALDSLVQNYFYNAETLTWMIDRNEPILHFLLYSGIKKLFIAIVLFLLFALIFLRKNDWVKHNVKGLVIVVLSCLIIPLTVGALKDNTNMPCPNQLVEFGGQYDSIGLFETLGADSQRPITRCYPAGHASGGFALLSLLFLFRTKKSRNNALIGVMLLGWSTASYKILIGDHFLSHTIVTMLLAWIIVLLINSWVSYIESRFFNKLIITDKLPIKTKSDYNGPIILYVDSINNYENI</sequence>
<evidence type="ECO:0000256" key="1">
    <source>
        <dbReference type="SAM" id="Phobius"/>
    </source>
</evidence>
<dbReference type="InterPro" id="IPR000326">
    <property type="entry name" value="PAP2/HPO"/>
</dbReference>
<feature type="transmembrane region" description="Helical" evidence="1">
    <location>
        <begin position="81"/>
        <end position="99"/>
    </location>
</feature>
<dbReference type="Gene3D" id="1.20.144.10">
    <property type="entry name" value="Phosphatidic acid phosphatase type 2/haloperoxidase"/>
    <property type="match status" value="1"/>
</dbReference>
<dbReference type="InterPro" id="IPR036938">
    <property type="entry name" value="PAP2/HPO_sf"/>
</dbReference>
<dbReference type="AlphaFoldDB" id="A0A1W1D7H5"/>
<dbReference type="CDD" id="cd03396">
    <property type="entry name" value="PAP2_like_6"/>
    <property type="match status" value="1"/>
</dbReference>
<accession>A0A1W1D7H5</accession>
<feature type="transmembrane region" description="Helical" evidence="1">
    <location>
        <begin position="139"/>
        <end position="157"/>
    </location>
</feature>
<dbReference type="EMBL" id="FPHQ01000113">
    <property type="protein sequence ID" value="SFV76366.1"/>
    <property type="molecule type" value="Genomic_DNA"/>
</dbReference>
<dbReference type="Pfam" id="PF01569">
    <property type="entry name" value="PAP2"/>
    <property type="match status" value="1"/>
</dbReference>
<name>A0A1W1D7H5_9ZZZZ</name>
<keyword evidence="1" id="KW-1133">Transmembrane helix</keyword>
<dbReference type="SUPFAM" id="SSF48317">
    <property type="entry name" value="Acid phosphatase/Vanadium-dependent haloperoxidase"/>
    <property type="match status" value="1"/>
</dbReference>
<feature type="transmembrane region" description="Helical" evidence="1">
    <location>
        <begin position="188"/>
        <end position="210"/>
    </location>
</feature>
<proteinExistence type="predicted"/>
<gene>
    <name evidence="3" type="ORF">MNB_SUP05-10-779</name>
</gene>
<feature type="transmembrane region" description="Helical" evidence="1">
    <location>
        <begin position="164"/>
        <end position="182"/>
    </location>
</feature>
<organism evidence="3">
    <name type="scientific">hydrothermal vent metagenome</name>
    <dbReference type="NCBI Taxonomy" id="652676"/>
    <lineage>
        <taxon>unclassified sequences</taxon>
        <taxon>metagenomes</taxon>
        <taxon>ecological metagenomes</taxon>
    </lineage>
</organism>
<feature type="transmembrane region" description="Helical" evidence="1">
    <location>
        <begin position="42"/>
        <end position="69"/>
    </location>
</feature>
<evidence type="ECO:0000313" key="3">
    <source>
        <dbReference type="EMBL" id="SFV76366.1"/>
    </source>
</evidence>
<keyword evidence="1" id="KW-0812">Transmembrane</keyword>
<evidence type="ECO:0000259" key="2">
    <source>
        <dbReference type="Pfam" id="PF01569"/>
    </source>
</evidence>
<feature type="domain" description="Phosphatidic acid phosphatase type 2/haloperoxidase" evidence="2">
    <location>
        <begin position="82"/>
        <end position="212"/>
    </location>
</feature>
<protein>
    <recommendedName>
        <fullName evidence="2">Phosphatidic acid phosphatase type 2/haloperoxidase domain-containing protein</fullName>
    </recommendedName>
</protein>
<keyword evidence="1" id="KW-0472">Membrane</keyword>
<reference evidence="3" key="1">
    <citation type="submission" date="2016-10" db="EMBL/GenBank/DDBJ databases">
        <authorList>
            <person name="de Groot N.N."/>
        </authorList>
    </citation>
    <scope>NUCLEOTIDE SEQUENCE</scope>
</reference>